<keyword evidence="1" id="KW-0378">Hydrolase</keyword>
<dbReference type="AlphaFoldDB" id="A0A2R7YS57"/>
<evidence type="ECO:0000256" key="2">
    <source>
        <dbReference type="SAM" id="Phobius"/>
    </source>
</evidence>
<dbReference type="SUPFAM" id="SSF63817">
    <property type="entry name" value="Sortase"/>
    <property type="match status" value="1"/>
</dbReference>
<organism evidence="3 4">
    <name type="scientific">Nocardioides currus</name>
    <dbReference type="NCBI Taxonomy" id="2133958"/>
    <lineage>
        <taxon>Bacteria</taxon>
        <taxon>Bacillati</taxon>
        <taxon>Actinomycetota</taxon>
        <taxon>Actinomycetes</taxon>
        <taxon>Propionibacteriales</taxon>
        <taxon>Nocardioidaceae</taxon>
        <taxon>Nocardioides</taxon>
    </lineage>
</organism>
<accession>A0A2R7YS57</accession>
<evidence type="ECO:0000313" key="4">
    <source>
        <dbReference type="Proteomes" id="UP000244867"/>
    </source>
</evidence>
<protein>
    <recommendedName>
        <fullName evidence="5">Class F sortase</fullName>
    </recommendedName>
</protein>
<keyword evidence="2" id="KW-1133">Transmembrane helix</keyword>
<dbReference type="InterPro" id="IPR023365">
    <property type="entry name" value="Sortase_dom-sf"/>
</dbReference>
<gene>
    <name evidence="3" type="ORF">C7S10_19625</name>
</gene>
<comment type="caution">
    <text evidence="3">The sequence shown here is derived from an EMBL/GenBank/DDBJ whole genome shotgun (WGS) entry which is preliminary data.</text>
</comment>
<sequence length="231" mass="23588">MRASHRRSRSFPGGTRPAGRIACCLGVGVVLGVLGIAVAGVGPLPGGAAATDQPSPEPADVVVTAATAPRTGAVAPEPPVSAELPSGTVVPVVPVGTTADGTLDVPDDIRVSGWWRGGSRLGDPFGSMLIAAHVDSARQGLGPYAELLTVSAGARFALTSSSLSQDYEVESLRLIPKGTVATHRWITSPTGPHRMTLVTCAGPYVESKGGYQRLAVVTATPVGQPEPRSER</sequence>
<keyword evidence="4" id="KW-1185">Reference proteome</keyword>
<dbReference type="Pfam" id="PF04203">
    <property type="entry name" value="Sortase"/>
    <property type="match status" value="1"/>
</dbReference>
<evidence type="ECO:0000256" key="1">
    <source>
        <dbReference type="ARBA" id="ARBA00022801"/>
    </source>
</evidence>
<evidence type="ECO:0008006" key="5">
    <source>
        <dbReference type="Google" id="ProtNLM"/>
    </source>
</evidence>
<dbReference type="Proteomes" id="UP000244867">
    <property type="component" value="Unassembled WGS sequence"/>
</dbReference>
<dbReference type="OrthoDB" id="525039at2"/>
<keyword evidence="2" id="KW-0472">Membrane</keyword>
<feature type="transmembrane region" description="Helical" evidence="2">
    <location>
        <begin position="21"/>
        <end position="44"/>
    </location>
</feature>
<dbReference type="Gene3D" id="2.40.260.10">
    <property type="entry name" value="Sortase"/>
    <property type="match status" value="1"/>
</dbReference>
<dbReference type="GO" id="GO:0016787">
    <property type="term" value="F:hydrolase activity"/>
    <property type="evidence" value="ECO:0007669"/>
    <property type="project" value="UniProtKB-KW"/>
</dbReference>
<keyword evidence="2" id="KW-0812">Transmembrane</keyword>
<evidence type="ECO:0000313" key="3">
    <source>
        <dbReference type="EMBL" id="PUA79245.1"/>
    </source>
</evidence>
<dbReference type="CDD" id="cd05829">
    <property type="entry name" value="Sortase_F"/>
    <property type="match status" value="1"/>
</dbReference>
<proteinExistence type="predicted"/>
<reference evidence="3 4" key="1">
    <citation type="submission" date="2018-03" db="EMBL/GenBank/DDBJ databases">
        <authorList>
            <person name="Keele B.F."/>
        </authorList>
    </citation>
    <scope>NUCLEOTIDE SEQUENCE [LARGE SCALE GENOMIC DNA]</scope>
    <source>
        <strain evidence="3 4">IB-3</strain>
    </source>
</reference>
<name>A0A2R7YS57_9ACTN</name>
<dbReference type="EMBL" id="PYXZ01000011">
    <property type="protein sequence ID" value="PUA79245.1"/>
    <property type="molecule type" value="Genomic_DNA"/>
</dbReference>
<dbReference type="InterPro" id="IPR042001">
    <property type="entry name" value="Sortase_F"/>
</dbReference>
<dbReference type="InterPro" id="IPR005754">
    <property type="entry name" value="Sortase"/>
</dbReference>